<dbReference type="RefSeq" id="WP_051593108.1">
    <property type="nucleotide sequence ID" value="NZ_JAAZWO010000014.1"/>
</dbReference>
<dbReference type="AlphaFoldDB" id="A0A923J0V5"/>
<dbReference type="PANTHER" id="PTHR40064">
    <property type="entry name" value="MEMBRANE PROTEIN-RELATED"/>
    <property type="match status" value="1"/>
</dbReference>
<dbReference type="Pfam" id="PF06081">
    <property type="entry name" value="ArAE_1"/>
    <property type="match status" value="1"/>
</dbReference>
<feature type="transmembrane region" description="Helical" evidence="6">
    <location>
        <begin position="61"/>
        <end position="91"/>
    </location>
</feature>
<keyword evidence="3 6" id="KW-0812">Transmembrane</keyword>
<reference evidence="7 8" key="1">
    <citation type="submission" date="2020-04" db="EMBL/GenBank/DDBJ databases">
        <title>Genomic insights into acetone-butanol-ethanol (ABE) fermentation by sequencing solventogenic clostridia strains.</title>
        <authorList>
            <person name="Brown S."/>
        </authorList>
    </citation>
    <scope>NUCLEOTIDE SEQUENCE [LARGE SCALE GENOMIC DNA]</scope>
    <source>
        <strain evidence="7 8">DJ011</strain>
    </source>
</reference>
<evidence type="ECO:0000256" key="6">
    <source>
        <dbReference type="SAM" id="Phobius"/>
    </source>
</evidence>
<proteinExistence type="predicted"/>
<dbReference type="GO" id="GO:0005886">
    <property type="term" value="C:plasma membrane"/>
    <property type="evidence" value="ECO:0007669"/>
    <property type="project" value="UniProtKB-SubCell"/>
</dbReference>
<accession>A0A923J0V5</accession>
<comment type="subcellular location">
    <subcellularLocation>
        <location evidence="1">Cell membrane</location>
        <topology evidence="1">Multi-pass membrane protein</topology>
    </subcellularLocation>
</comment>
<keyword evidence="5 6" id="KW-0472">Membrane</keyword>
<organism evidence="7 8">
    <name type="scientific">Clostridium tetanomorphum</name>
    <dbReference type="NCBI Taxonomy" id="1553"/>
    <lineage>
        <taxon>Bacteria</taxon>
        <taxon>Bacillati</taxon>
        <taxon>Bacillota</taxon>
        <taxon>Clostridia</taxon>
        <taxon>Eubacteriales</taxon>
        <taxon>Clostridiaceae</taxon>
        <taxon>Clostridium</taxon>
    </lineage>
</organism>
<keyword evidence="2" id="KW-1003">Cell membrane</keyword>
<dbReference type="InterPro" id="IPR010343">
    <property type="entry name" value="ArAE_1"/>
</dbReference>
<evidence type="ECO:0000313" key="8">
    <source>
        <dbReference type="Proteomes" id="UP000563151"/>
    </source>
</evidence>
<name>A0A923J0V5_CLOTT</name>
<evidence type="ECO:0000256" key="2">
    <source>
        <dbReference type="ARBA" id="ARBA00022475"/>
    </source>
</evidence>
<keyword evidence="4 6" id="KW-1133">Transmembrane helix</keyword>
<feature type="transmembrane region" description="Helical" evidence="6">
    <location>
        <begin position="98"/>
        <end position="117"/>
    </location>
</feature>
<feature type="transmembrane region" description="Helical" evidence="6">
    <location>
        <begin position="7"/>
        <end position="25"/>
    </location>
</feature>
<evidence type="ECO:0000256" key="5">
    <source>
        <dbReference type="ARBA" id="ARBA00023136"/>
    </source>
</evidence>
<evidence type="ECO:0000256" key="1">
    <source>
        <dbReference type="ARBA" id="ARBA00004651"/>
    </source>
</evidence>
<dbReference type="EMBL" id="JAAZWO010000014">
    <property type="protein sequence ID" value="MBC2398487.1"/>
    <property type="molecule type" value="Genomic_DNA"/>
</dbReference>
<protein>
    <submittedName>
        <fullName evidence="7">Aromatic acid exporter family protein</fullName>
    </submittedName>
</protein>
<comment type="caution">
    <text evidence="7">The sequence shown here is derived from an EMBL/GenBank/DDBJ whole genome shotgun (WGS) entry which is preliminary data.</text>
</comment>
<dbReference type="PANTHER" id="PTHR40064:SF1">
    <property type="entry name" value="MEMBRANE PROTEIN"/>
    <property type="match status" value="1"/>
</dbReference>
<gene>
    <name evidence="7" type="ORF">HGG79_11995</name>
</gene>
<sequence>MPKIDMLSIKTAISVFLCVVLFKFLHRPYPFYACIAAISCMRDTSCNSYSAGKSRVIGTCIGAAIGLMFFIFLKPTAIYCGIGIVIVIYLCNLFKKNSSIVISCIVFIAIMTNLKGMPSDTYAINRIIDTTIGVIIAVLVNKFFEIKYIKNLKNYGNSLWS</sequence>
<evidence type="ECO:0000256" key="3">
    <source>
        <dbReference type="ARBA" id="ARBA00022692"/>
    </source>
</evidence>
<dbReference type="Proteomes" id="UP000563151">
    <property type="component" value="Unassembled WGS sequence"/>
</dbReference>
<keyword evidence="8" id="KW-1185">Reference proteome</keyword>
<feature type="transmembrane region" description="Helical" evidence="6">
    <location>
        <begin position="123"/>
        <end position="144"/>
    </location>
</feature>
<evidence type="ECO:0000256" key="4">
    <source>
        <dbReference type="ARBA" id="ARBA00022989"/>
    </source>
</evidence>
<dbReference type="InterPro" id="IPR052984">
    <property type="entry name" value="UPF0421"/>
</dbReference>
<evidence type="ECO:0000313" key="7">
    <source>
        <dbReference type="EMBL" id="MBC2398487.1"/>
    </source>
</evidence>